<dbReference type="Pfam" id="PF07980">
    <property type="entry name" value="SusD_RagB"/>
    <property type="match status" value="1"/>
</dbReference>
<keyword evidence="4" id="KW-0472">Membrane</keyword>
<dbReference type="InterPro" id="IPR011990">
    <property type="entry name" value="TPR-like_helical_dom_sf"/>
</dbReference>
<dbReference type="Proteomes" id="UP001501411">
    <property type="component" value="Unassembled WGS sequence"/>
</dbReference>
<keyword evidence="5" id="KW-0998">Cell outer membrane</keyword>
<dbReference type="EMBL" id="BAABIQ010000040">
    <property type="protein sequence ID" value="GAA4799355.1"/>
    <property type="molecule type" value="Genomic_DNA"/>
</dbReference>
<comment type="subcellular location">
    <subcellularLocation>
        <location evidence="1">Cell outer membrane</location>
    </subcellularLocation>
</comment>
<comment type="caution">
    <text evidence="8">The sequence shown here is derived from an EMBL/GenBank/DDBJ whole genome shotgun (WGS) entry which is preliminary data.</text>
</comment>
<gene>
    <name evidence="8" type="ORF">GCM10023231_30180</name>
</gene>
<reference evidence="9" key="1">
    <citation type="journal article" date="2019" name="Int. J. Syst. Evol. Microbiol.">
        <title>The Global Catalogue of Microorganisms (GCM) 10K type strain sequencing project: providing services to taxonomists for standard genome sequencing and annotation.</title>
        <authorList>
            <consortium name="The Broad Institute Genomics Platform"/>
            <consortium name="The Broad Institute Genome Sequencing Center for Infectious Disease"/>
            <person name="Wu L."/>
            <person name="Ma J."/>
        </authorList>
    </citation>
    <scope>NUCLEOTIDE SEQUENCE [LARGE SCALE GENOMIC DNA]</scope>
    <source>
        <strain evidence="9">JCM 18200</strain>
    </source>
</reference>
<feature type="domain" description="RagB/SusD" evidence="6">
    <location>
        <begin position="315"/>
        <end position="626"/>
    </location>
</feature>
<evidence type="ECO:0000259" key="7">
    <source>
        <dbReference type="Pfam" id="PF14322"/>
    </source>
</evidence>
<dbReference type="Pfam" id="PF14322">
    <property type="entry name" value="SusD-like_3"/>
    <property type="match status" value="1"/>
</dbReference>
<dbReference type="Gene3D" id="1.25.40.390">
    <property type="match status" value="1"/>
</dbReference>
<evidence type="ECO:0000259" key="6">
    <source>
        <dbReference type="Pfam" id="PF07980"/>
    </source>
</evidence>
<accession>A0ABP9BU88</accession>
<protein>
    <submittedName>
        <fullName evidence="8">RagB/SusD family nutrient uptake outer membrane protein</fullName>
    </submittedName>
</protein>
<dbReference type="SUPFAM" id="SSF48452">
    <property type="entry name" value="TPR-like"/>
    <property type="match status" value="1"/>
</dbReference>
<sequence>MKKISFFAALLLINACNYLDVVPDNVATIENAFTMRSTAEKFLFTCYSWLPDFSSLDNKEVNPAILAGDEYWGTYGVNGQTSWRIARGEQNVTDPLLNYWDGGSAVNSMYKAIRDCNIFLENIGQVPDMQEDERQRWISEVTFLKAYYHFWLIRMYGPIVLMDTNFDIDAGIDDVRQSRTPVDSCINYVVGLLDQARTNLPSTITNESSELGRITKPIDLAIKAYVLTWAASPIFNGNTDYAALKNTDGTVLISQTENAEKWLRALNATKEAITMAHQEGVGLYEYQPGNLQATISDTTRVQMSIRNVVAERWNKEVIWADPNSVFNQAWLTPRSWDPDKSNTNQSGRYGIPFKVVDLFYTEHGVPIEEDKTWDYANRYGVKKAEYADRYNIANGYTTAIQNFNRENRFYADLGFDGGIWYGQGKYDDNKTWHLEARNGQYTGIFSTNYNVTGYWPKKVISYENLVEASAYVSEWYPWPVIRLADLYLLYAEAANEYYGPNEETFDYLNKIRKRAGLESVQSSWSNYSSLPSKYTTKEGLRAIVHRERLIELLFEGHRFWDLRRWKEAETELNKDVVGWSVQKGEISDYYKPVVLFKQTFNKREYLWPIKENSIIVNRNLVQNTGW</sequence>
<comment type="similarity">
    <text evidence="2">Belongs to the SusD family.</text>
</comment>
<evidence type="ECO:0000256" key="1">
    <source>
        <dbReference type="ARBA" id="ARBA00004442"/>
    </source>
</evidence>
<evidence type="ECO:0000256" key="3">
    <source>
        <dbReference type="ARBA" id="ARBA00022729"/>
    </source>
</evidence>
<evidence type="ECO:0000313" key="9">
    <source>
        <dbReference type="Proteomes" id="UP001501411"/>
    </source>
</evidence>
<keyword evidence="9" id="KW-1185">Reference proteome</keyword>
<evidence type="ECO:0000313" key="8">
    <source>
        <dbReference type="EMBL" id="GAA4799355.1"/>
    </source>
</evidence>
<evidence type="ECO:0000256" key="2">
    <source>
        <dbReference type="ARBA" id="ARBA00006275"/>
    </source>
</evidence>
<feature type="domain" description="SusD-like N-terminal" evidence="7">
    <location>
        <begin position="87"/>
        <end position="205"/>
    </location>
</feature>
<dbReference type="InterPro" id="IPR033985">
    <property type="entry name" value="SusD-like_N"/>
</dbReference>
<evidence type="ECO:0000256" key="4">
    <source>
        <dbReference type="ARBA" id="ARBA00023136"/>
    </source>
</evidence>
<organism evidence="8 9">
    <name type="scientific">Olivibacter ginsenosidimutans</name>
    <dbReference type="NCBI Taxonomy" id="1176537"/>
    <lineage>
        <taxon>Bacteria</taxon>
        <taxon>Pseudomonadati</taxon>
        <taxon>Bacteroidota</taxon>
        <taxon>Sphingobacteriia</taxon>
        <taxon>Sphingobacteriales</taxon>
        <taxon>Sphingobacteriaceae</taxon>
        <taxon>Olivibacter</taxon>
    </lineage>
</organism>
<proteinExistence type="inferred from homology"/>
<dbReference type="RefSeq" id="WP_345232694.1">
    <property type="nucleotide sequence ID" value="NZ_BAABIQ010000040.1"/>
</dbReference>
<name>A0ABP9BU88_9SPHI</name>
<keyword evidence="3" id="KW-0732">Signal</keyword>
<dbReference type="InterPro" id="IPR012944">
    <property type="entry name" value="SusD_RagB_dom"/>
</dbReference>
<evidence type="ECO:0000256" key="5">
    <source>
        <dbReference type="ARBA" id="ARBA00023237"/>
    </source>
</evidence>